<evidence type="ECO:0000313" key="2">
    <source>
        <dbReference type="EMBL" id="KAK7757011.1"/>
    </source>
</evidence>
<keyword evidence="3" id="KW-1185">Reference proteome</keyword>
<dbReference type="AlphaFoldDB" id="A0AAN9YU24"/>
<feature type="region of interest" description="Disordered" evidence="1">
    <location>
        <begin position="77"/>
        <end position="143"/>
    </location>
</feature>
<dbReference type="Proteomes" id="UP001320420">
    <property type="component" value="Unassembled WGS sequence"/>
</dbReference>
<sequence length="143" mass="15475">MMAEPMEITGDSEDHSVPGQLWEAWSDDSGHYYLEEVSDDEVIADLVGEVEEATTEEDEDMAEVDNCAEEYEVEVLDNVEDDPAMETLTRGRGSVALGTKRHRSSESPADPPKKRKVDGSNNGAKGSLKSGSSQNDAGQPTNA</sequence>
<organism evidence="2 3">
    <name type="scientific">Diatrype stigma</name>
    <dbReference type="NCBI Taxonomy" id="117547"/>
    <lineage>
        <taxon>Eukaryota</taxon>
        <taxon>Fungi</taxon>
        <taxon>Dikarya</taxon>
        <taxon>Ascomycota</taxon>
        <taxon>Pezizomycotina</taxon>
        <taxon>Sordariomycetes</taxon>
        <taxon>Xylariomycetidae</taxon>
        <taxon>Xylariales</taxon>
        <taxon>Diatrypaceae</taxon>
        <taxon>Diatrype</taxon>
    </lineage>
</organism>
<dbReference type="EMBL" id="JAKJXP020000004">
    <property type="protein sequence ID" value="KAK7757011.1"/>
    <property type="molecule type" value="Genomic_DNA"/>
</dbReference>
<reference evidence="2 3" key="1">
    <citation type="submission" date="2024-02" db="EMBL/GenBank/DDBJ databases">
        <title>De novo assembly and annotation of 12 fungi associated with fruit tree decline syndrome in Ontario, Canada.</title>
        <authorList>
            <person name="Sulman M."/>
            <person name="Ellouze W."/>
            <person name="Ilyukhin E."/>
        </authorList>
    </citation>
    <scope>NUCLEOTIDE SEQUENCE [LARGE SCALE GENOMIC DNA]</scope>
    <source>
        <strain evidence="2 3">M11/M66-122</strain>
    </source>
</reference>
<protein>
    <submittedName>
        <fullName evidence="2">Uncharacterized protein</fullName>
    </submittedName>
</protein>
<name>A0AAN9YU24_9PEZI</name>
<accession>A0AAN9YU24</accession>
<gene>
    <name evidence="2" type="ORF">SLS62_001027</name>
</gene>
<proteinExistence type="predicted"/>
<feature type="compositionally biased region" description="Polar residues" evidence="1">
    <location>
        <begin position="119"/>
        <end position="143"/>
    </location>
</feature>
<comment type="caution">
    <text evidence="2">The sequence shown here is derived from an EMBL/GenBank/DDBJ whole genome shotgun (WGS) entry which is preliminary data.</text>
</comment>
<evidence type="ECO:0000256" key="1">
    <source>
        <dbReference type="SAM" id="MobiDB-lite"/>
    </source>
</evidence>
<evidence type="ECO:0000313" key="3">
    <source>
        <dbReference type="Proteomes" id="UP001320420"/>
    </source>
</evidence>